<evidence type="ECO:0000313" key="10">
    <source>
        <dbReference type="Proteomes" id="UP000178659"/>
    </source>
</evidence>
<comment type="similarity">
    <text evidence="1 6 7">Belongs to the universal ribosomal protein uL16 family.</text>
</comment>
<dbReference type="PANTHER" id="PTHR12220">
    <property type="entry name" value="50S/60S RIBOSOMAL PROTEIN L16"/>
    <property type="match status" value="1"/>
</dbReference>
<dbReference type="PRINTS" id="PR00060">
    <property type="entry name" value="RIBOSOMALL16"/>
</dbReference>
<comment type="subunit">
    <text evidence="6 8">Part of the 50S ribosomal subunit.</text>
</comment>
<evidence type="ECO:0000256" key="6">
    <source>
        <dbReference type="HAMAP-Rule" id="MF_01342"/>
    </source>
</evidence>
<dbReference type="InterPro" id="IPR000114">
    <property type="entry name" value="Ribosomal_uL16_bact-type"/>
</dbReference>
<evidence type="ECO:0000256" key="7">
    <source>
        <dbReference type="RuleBase" id="RU004413"/>
    </source>
</evidence>
<dbReference type="EMBL" id="MHCC01000017">
    <property type="protein sequence ID" value="OGY13282.1"/>
    <property type="molecule type" value="Genomic_DNA"/>
</dbReference>
<dbReference type="GO" id="GO:0000049">
    <property type="term" value="F:tRNA binding"/>
    <property type="evidence" value="ECO:0007669"/>
    <property type="project" value="UniProtKB-KW"/>
</dbReference>
<dbReference type="HAMAP" id="MF_01342">
    <property type="entry name" value="Ribosomal_uL16"/>
    <property type="match status" value="1"/>
</dbReference>
<evidence type="ECO:0000256" key="2">
    <source>
        <dbReference type="ARBA" id="ARBA00022555"/>
    </source>
</evidence>
<dbReference type="NCBIfam" id="TIGR01164">
    <property type="entry name" value="rplP_bact"/>
    <property type="match status" value="1"/>
</dbReference>
<dbReference type="GO" id="GO:0022625">
    <property type="term" value="C:cytosolic large ribosomal subunit"/>
    <property type="evidence" value="ECO:0007669"/>
    <property type="project" value="TreeGrafter"/>
</dbReference>
<comment type="caution">
    <text evidence="9">The sequence shown here is derived from an EMBL/GenBank/DDBJ whole genome shotgun (WGS) entry which is preliminary data.</text>
</comment>
<keyword evidence="3 6" id="KW-0689">Ribosomal protein</keyword>
<dbReference type="InterPro" id="IPR016180">
    <property type="entry name" value="Ribosomal_uL16_dom"/>
</dbReference>
<reference evidence="9 10" key="1">
    <citation type="journal article" date="2016" name="Nat. Commun.">
        <title>Thousands of microbial genomes shed light on interconnected biogeochemical processes in an aquifer system.</title>
        <authorList>
            <person name="Anantharaman K."/>
            <person name="Brown C.T."/>
            <person name="Hug L.A."/>
            <person name="Sharon I."/>
            <person name="Castelle C.J."/>
            <person name="Probst A.J."/>
            <person name="Thomas B.C."/>
            <person name="Singh A."/>
            <person name="Wilkins M.J."/>
            <person name="Karaoz U."/>
            <person name="Brodie E.L."/>
            <person name="Williams K.H."/>
            <person name="Hubbard S.S."/>
            <person name="Banfield J.F."/>
        </authorList>
    </citation>
    <scope>NUCLEOTIDE SEQUENCE [LARGE SCALE GENOMIC DNA]</scope>
</reference>
<dbReference type="InterPro" id="IPR036920">
    <property type="entry name" value="Ribosomal_uL16_sf"/>
</dbReference>
<dbReference type="SUPFAM" id="SSF54686">
    <property type="entry name" value="Ribosomal protein L16p/L10e"/>
    <property type="match status" value="1"/>
</dbReference>
<dbReference type="Pfam" id="PF00252">
    <property type="entry name" value="Ribosomal_L16"/>
    <property type="match status" value="1"/>
</dbReference>
<organism evidence="9 10">
    <name type="scientific">Candidatus Blackburnbacteria bacterium RIFCSPLOWO2_01_FULL_40_20</name>
    <dbReference type="NCBI Taxonomy" id="1797519"/>
    <lineage>
        <taxon>Bacteria</taxon>
        <taxon>Candidatus Blackburniibacteriota</taxon>
    </lineage>
</organism>
<protein>
    <recommendedName>
        <fullName evidence="5 6">Large ribosomal subunit protein uL16</fullName>
    </recommendedName>
</protein>
<proteinExistence type="inferred from homology"/>
<accession>A0A1G1VDK3</accession>
<keyword evidence="4 6" id="KW-0687">Ribonucleoprotein</keyword>
<dbReference type="AlphaFoldDB" id="A0A1G1VDK3"/>
<dbReference type="InterPro" id="IPR047873">
    <property type="entry name" value="Ribosomal_uL16"/>
</dbReference>
<evidence type="ECO:0000256" key="4">
    <source>
        <dbReference type="ARBA" id="ARBA00023274"/>
    </source>
</evidence>
<keyword evidence="2 6" id="KW-0820">tRNA-binding</keyword>
<evidence type="ECO:0000256" key="8">
    <source>
        <dbReference type="RuleBase" id="RU004414"/>
    </source>
</evidence>
<keyword evidence="6 8" id="KW-0694">RNA-binding</keyword>
<dbReference type="GO" id="GO:0003735">
    <property type="term" value="F:structural constituent of ribosome"/>
    <property type="evidence" value="ECO:0007669"/>
    <property type="project" value="InterPro"/>
</dbReference>
<evidence type="ECO:0000256" key="3">
    <source>
        <dbReference type="ARBA" id="ARBA00022980"/>
    </source>
</evidence>
<sequence>MLQPKRQKYRKQFRGRMKGVSLRGSNVSFGEYGLKSLDRGWLTSAQIEAARRAIAHTTSRGGKIWIRVFPDKPIVARAAGARMGSGKGEVSGYVAVITPGRILFEVAGTTEAIAQEALKRASAKLPFITRIVKRG</sequence>
<dbReference type="GO" id="GO:0006412">
    <property type="term" value="P:translation"/>
    <property type="evidence" value="ECO:0007669"/>
    <property type="project" value="UniProtKB-UniRule"/>
</dbReference>
<dbReference type="GO" id="GO:0019843">
    <property type="term" value="F:rRNA binding"/>
    <property type="evidence" value="ECO:0007669"/>
    <property type="project" value="UniProtKB-UniRule"/>
</dbReference>
<evidence type="ECO:0000256" key="5">
    <source>
        <dbReference type="ARBA" id="ARBA00035198"/>
    </source>
</evidence>
<dbReference type="Proteomes" id="UP000178659">
    <property type="component" value="Unassembled WGS sequence"/>
</dbReference>
<comment type="function">
    <text evidence="6 8">Binds 23S rRNA and is also seen to make contacts with the A and possibly P site tRNAs.</text>
</comment>
<evidence type="ECO:0000313" key="9">
    <source>
        <dbReference type="EMBL" id="OGY13282.1"/>
    </source>
</evidence>
<name>A0A1G1VDK3_9BACT</name>
<evidence type="ECO:0000256" key="1">
    <source>
        <dbReference type="ARBA" id="ARBA00008931"/>
    </source>
</evidence>
<dbReference type="Gene3D" id="3.90.1170.10">
    <property type="entry name" value="Ribosomal protein L10e/L16"/>
    <property type="match status" value="1"/>
</dbReference>
<dbReference type="PANTHER" id="PTHR12220:SF13">
    <property type="entry name" value="LARGE RIBOSOMAL SUBUNIT PROTEIN UL16M"/>
    <property type="match status" value="1"/>
</dbReference>
<dbReference type="FunFam" id="3.90.1170.10:FF:000001">
    <property type="entry name" value="50S ribosomal protein L16"/>
    <property type="match status" value="1"/>
</dbReference>
<dbReference type="CDD" id="cd01433">
    <property type="entry name" value="Ribosomal_L16_L10e"/>
    <property type="match status" value="1"/>
</dbReference>
<gene>
    <name evidence="6" type="primary">rplP</name>
    <name evidence="9" type="ORF">A3A77_02530</name>
</gene>
<keyword evidence="6 8" id="KW-0699">rRNA-binding</keyword>